<protein>
    <submittedName>
        <fullName evidence="1">Uncharacterized protein</fullName>
    </submittedName>
</protein>
<reference evidence="1" key="1">
    <citation type="submission" date="2019-03" db="EMBL/GenBank/DDBJ databases">
        <title>Single cell metagenomics reveals metabolic interactions within the superorganism composed of flagellate Streblomastix strix and complex community of Bacteroidetes bacteria on its surface.</title>
        <authorList>
            <person name="Treitli S.C."/>
            <person name="Kolisko M."/>
            <person name="Husnik F."/>
            <person name="Keeling P."/>
            <person name="Hampl V."/>
        </authorList>
    </citation>
    <scope>NUCLEOTIDE SEQUENCE</scope>
    <source>
        <strain evidence="1">STM</strain>
    </source>
</reference>
<organism evidence="1">
    <name type="scientific">termite gut metagenome</name>
    <dbReference type="NCBI Taxonomy" id="433724"/>
    <lineage>
        <taxon>unclassified sequences</taxon>
        <taxon>metagenomes</taxon>
        <taxon>organismal metagenomes</taxon>
    </lineage>
</organism>
<comment type="caution">
    <text evidence="1">The sequence shown here is derived from an EMBL/GenBank/DDBJ whole genome shotgun (WGS) entry which is preliminary data.</text>
</comment>
<gene>
    <name evidence="1" type="ORF">EZS27_036670</name>
</gene>
<name>A0A5J4PVR2_9ZZZZ</name>
<dbReference type="EMBL" id="SNRY01006529">
    <property type="protein sequence ID" value="KAA6312393.1"/>
    <property type="molecule type" value="Genomic_DNA"/>
</dbReference>
<accession>A0A5J4PVR2</accession>
<feature type="non-terminal residue" evidence="1">
    <location>
        <position position="1"/>
    </location>
</feature>
<evidence type="ECO:0000313" key="1">
    <source>
        <dbReference type="EMBL" id="KAA6312393.1"/>
    </source>
</evidence>
<proteinExistence type="predicted"/>
<dbReference type="AlphaFoldDB" id="A0A5J4PVR2"/>
<sequence length="48" mass="5567">EQIIQLATLLDSDFDELITLWLSDQIYELVKDEKMANDAIDIVKSELK</sequence>